<dbReference type="Proteomes" id="UP001430953">
    <property type="component" value="Unassembled WGS sequence"/>
</dbReference>
<evidence type="ECO:0000313" key="1">
    <source>
        <dbReference type="EMBL" id="KAL0130000.1"/>
    </source>
</evidence>
<comment type="caution">
    <text evidence="1">The sequence shown here is derived from an EMBL/GenBank/DDBJ whole genome shotgun (WGS) entry which is preliminary data.</text>
</comment>
<keyword evidence="2" id="KW-1185">Reference proteome</keyword>
<evidence type="ECO:0000313" key="2">
    <source>
        <dbReference type="Proteomes" id="UP001430953"/>
    </source>
</evidence>
<reference evidence="1 2" key="1">
    <citation type="submission" date="2023-03" db="EMBL/GenBank/DDBJ databases">
        <title>High recombination rates correlate with genetic variation in Cardiocondyla obscurior ants.</title>
        <authorList>
            <person name="Errbii M."/>
        </authorList>
    </citation>
    <scope>NUCLEOTIDE SEQUENCE [LARGE SCALE GENOMIC DNA]</scope>
    <source>
        <strain evidence="1">Alpha-2009</strain>
        <tissue evidence="1">Whole body</tissue>
    </source>
</reference>
<gene>
    <name evidence="1" type="ORF">PUN28_001939</name>
</gene>
<proteinExistence type="predicted"/>
<accession>A0AAW2GRU9</accession>
<organism evidence="1 2">
    <name type="scientific">Cardiocondyla obscurior</name>
    <dbReference type="NCBI Taxonomy" id="286306"/>
    <lineage>
        <taxon>Eukaryota</taxon>
        <taxon>Metazoa</taxon>
        <taxon>Ecdysozoa</taxon>
        <taxon>Arthropoda</taxon>
        <taxon>Hexapoda</taxon>
        <taxon>Insecta</taxon>
        <taxon>Pterygota</taxon>
        <taxon>Neoptera</taxon>
        <taxon>Endopterygota</taxon>
        <taxon>Hymenoptera</taxon>
        <taxon>Apocrita</taxon>
        <taxon>Aculeata</taxon>
        <taxon>Formicoidea</taxon>
        <taxon>Formicidae</taxon>
        <taxon>Myrmicinae</taxon>
        <taxon>Cardiocondyla</taxon>
    </lineage>
</organism>
<protein>
    <submittedName>
        <fullName evidence="1">Uncharacterized protein</fullName>
    </submittedName>
</protein>
<sequence length="81" mass="8864">MPRGPWRGRRECSGGVCFEGGGCTPMGPATKSKISVTLSSPLGCEQGSHMWFSPCFGERHGSNFKMRDSIRLGIDSHWGFE</sequence>
<dbReference type="EMBL" id="JADYXP020000002">
    <property type="protein sequence ID" value="KAL0130000.1"/>
    <property type="molecule type" value="Genomic_DNA"/>
</dbReference>
<name>A0AAW2GRU9_9HYME</name>
<dbReference type="AlphaFoldDB" id="A0AAW2GRU9"/>